<dbReference type="OrthoDB" id="5179260at2"/>
<protein>
    <recommendedName>
        <fullName evidence="5">Chain length determinant protein</fullName>
    </recommendedName>
</protein>
<organism evidence="3 4">
    <name type="scientific">Arthrobacter ulcerisalmonis</name>
    <dbReference type="NCBI Taxonomy" id="2483813"/>
    <lineage>
        <taxon>Bacteria</taxon>
        <taxon>Bacillati</taxon>
        <taxon>Actinomycetota</taxon>
        <taxon>Actinomycetes</taxon>
        <taxon>Micrococcales</taxon>
        <taxon>Micrococcaceae</taxon>
        <taxon>Arthrobacter</taxon>
    </lineage>
</organism>
<keyword evidence="4" id="KW-1185">Reference proteome</keyword>
<keyword evidence="2" id="KW-0812">Transmembrane</keyword>
<name>A0A3P5X286_9MICC</name>
<proteinExistence type="predicted"/>
<feature type="region of interest" description="Disordered" evidence="1">
    <location>
        <begin position="217"/>
        <end position="236"/>
    </location>
</feature>
<feature type="transmembrane region" description="Helical" evidence="2">
    <location>
        <begin position="12"/>
        <end position="33"/>
    </location>
</feature>
<gene>
    <name evidence="3" type="ORF">PSET11_00696</name>
</gene>
<dbReference type="Proteomes" id="UP000280861">
    <property type="component" value="Unassembled WGS sequence"/>
</dbReference>
<feature type="transmembrane region" description="Helical" evidence="2">
    <location>
        <begin position="187"/>
        <end position="212"/>
    </location>
</feature>
<reference evidence="3 4" key="1">
    <citation type="submission" date="2018-11" db="EMBL/GenBank/DDBJ databases">
        <authorList>
            <person name="Criscuolo A."/>
        </authorList>
    </citation>
    <scope>NUCLEOTIDE SEQUENCE [LARGE SCALE GENOMIC DNA]</scope>
    <source>
        <strain evidence="3">AT11b</strain>
    </source>
</reference>
<evidence type="ECO:0000313" key="3">
    <source>
        <dbReference type="EMBL" id="VDC21334.1"/>
    </source>
</evidence>
<dbReference type="EMBL" id="UXAU01000013">
    <property type="protein sequence ID" value="VDC21334.1"/>
    <property type="molecule type" value="Genomic_DNA"/>
</dbReference>
<dbReference type="AlphaFoldDB" id="A0A3P5X286"/>
<evidence type="ECO:0000313" key="4">
    <source>
        <dbReference type="Proteomes" id="UP000280861"/>
    </source>
</evidence>
<evidence type="ECO:0000256" key="1">
    <source>
        <dbReference type="SAM" id="MobiDB-lite"/>
    </source>
</evidence>
<sequence>MHGNRQLTTTGWVIVRRWPIVLLVLLLMMPVVWTARKTEGVYWTQQNVVFLPPPGAAAGNPLRSDSQDIVQFAAVIQRRAIARTSDPPLETNGASLFATGIREGYSVYLPNAGTQWQPSYDRAVITIEVVAETPEAVLSSVKSLSDRLAAVAAEEQQKLGVIQKAHITTELSPSAPSVSYHGTRNNAAAGALILLALGLSVGAATIADKLLLRRKRTPRKPNAIRRAKPKKVPVPA</sequence>
<evidence type="ECO:0008006" key="5">
    <source>
        <dbReference type="Google" id="ProtNLM"/>
    </source>
</evidence>
<keyword evidence="2" id="KW-1133">Transmembrane helix</keyword>
<accession>A0A3P5X286</accession>
<dbReference type="RefSeq" id="WP_124090707.1">
    <property type="nucleotide sequence ID" value="NZ_CBCRYA010000008.1"/>
</dbReference>
<keyword evidence="2" id="KW-0472">Membrane</keyword>
<evidence type="ECO:0000256" key="2">
    <source>
        <dbReference type="SAM" id="Phobius"/>
    </source>
</evidence>